<dbReference type="Proteomes" id="UP001589833">
    <property type="component" value="Unassembled WGS sequence"/>
</dbReference>
<gene>
    <name evidence="8" type="primary">uraD</name>
    <name evidence="8" type="ORF">ACFFH4_07695</name>
</gene>
<comment type="pathway">
    <text evidence="2">Purine metabolism; urate degradation; (S)-allantoin from urate: step 3/3.</text>
</comment>
<evidence type="ECO:0000256" key="3">
    <source>
        <dbReference type="ARBA" id="ARBA00012257"/>
    </source>
</evidence>
<dbReference type="PANTHER" id="PTHR43466:SF1">
    <property type="entry name" value="2-OXO-4-HYDROXY-4-CARBOXY-5-UREIDOIMIDAZOLINE DECARBOXYLASE-RELATED"/>
    <property type="match status" value="1"/>
</dbReference>
<evidence type="ECO:0000256" key="5">
    <source>
        <dbReference type="ARBA" id="ARBA00022793"/>
    </source>
</evidence>
<evidence type="ECO:0000259" key="7">
    <source>
        <dbReference type="Pfam" id="PF09349"/>
    </source>
</evidence>
<protein>
    <recommendedName>
        <fullName evidence="3">2-oxo-4-hydroxy-4-carboxy-5-ureidoimidazoline decarboxylase</fullName>
        <ecNumber evidence="3">4.1.1.97</ecNumber>
    </recommendedName>
</protein>
<sequence>MNLTMKDVNTMSKQEFVDSVGSVFEHSPWVAEHSWELHPFSNLARMYEVMIQKMYEAEDSLKLSLLRAHPDLGTKLEISESSQNEQMNAGLSQLTEEEYKEFSSMNQRYIEKFSFPFIMAVKGQNKTKIKACMEQRVENRYDLEFKTALKEVSKIAKFRLWDKIDEQVKTH</sequence>
<reference evidence="8 9" key="1">
    <citation type="submission" date="2024-09" db="EMBL/GenBank/DDBJ databases">
        <authorList>
            <person name="Sun Q."/>
            <person name="Mori K."/>
        </authorList>
    </citation>
    <scope>NUCLEOTIDE SEQUENCE [LARGE SCALE GENOMIC DNA]</scope>
    <source>
        <strain evidence="8 9">NCAIM B.02301</strain>
    </source>
</reference>
<keyword evidence="5" id="KW-0210">Decarboxylase</keyword>
<evidence type="ECO:0000256" key="1">
    <source>
        <dbReference type="ARBA" id="ARBA00001163"/>
    </source>
</evidence>
<dbReference type="EC" id="4.1.1.97" evidence="3"/>
<organism evidence="8 9">
    <name type="scientific">Halalkalibacter alkalisediminis</name>
    <dbReference type="NCBI Taxonomy" id="935616"/>
    <lineage>
        <taxon>Bacteria</taxon>
        <taxon>Bacillati</taxon>
        <taxon>Bacillota</taxon>
        <taxon>Bacilli</taxon>
        <taxon>Bacillales</taxon>
        <taxon>Bacillaceae</taxon>
        <taxon>Halalkalibacter</taxon>
    </lineage>
</organism>
<dbReference type="EMBL" id="JBHLTR010000007">
    <property type="protein sequence ID" value="MFC0558934.1"/>
    <property type="molecule type" value="Genomic_DNA"/>
</dbReference>
<keyword evidence="4" id="KW-0659">Purine metabolism</keyword>
<comment type="catalytic activity">
    <reaction evidence="1">
        <text>5-hydroxy-2-oxo-4-ureido-2,5-dihydro-1H-imidazole-5-carboxylate + H(+) = (S)-allantoin + CO2</text>
        <dbReference type="Rhea" id="RHEA:26301"/>
        <dbReference type="ChEBI" id="CHEBI:15378"/>
        <dbReference type="ChEBI" id="CHEBI:15678"/>
        <dbReference type="ChEBI" id="CHEBI:16526"/>
        <dbReference type="ChEBI" id="CHEBI:58639"/>
        <dbReference type="EC" id="4.1.1.97"/>
    </reaction>
</comment>
<dbReference type="InterPro" id="IPR036778">
    <property type="entry name" value="OHCU_decarboxylase_sf"/>
</dbReference>
<evidence type="ECO:0000256" key="6">
    <source>
        <dbReference type="ARBA" id="ARBA00023239"/>
    </source>
</evidence>
<comment type="caution">
    <text evidence="8">The sequence shown here is derived from an EMBL/GenBank/DDBJ whole genome shotgun (WGS) entry which is preliminary data.</text>
</comment>
<evidence type="ECO:0000313" key="9">
    <source>
        <dbReference type="Proteomes" id="UP001589833"/>
    </source>
</evidence>
<dbReference type="NCBIfam" id="TIGR03164">
    <property type="entry name" value="UHCUDC"/>
    <property type="match status" value="1"/>
</dbReference>
<accession>A0ABV6NEP6</accession>
<dbReference type="PANTHER" id="PTHR43466">
    <property type="entry name" value="2-OXO-4-HYDROXY-4-CARBOXY-5-UREIDOIMIDAZOLINE DECARBOXYLASE-RELATED"/>
    <property type="match status" value="1"/>
</dbReference>
<dbReference type="RefSeq" id="WP_273844941.1">
    <property type="nucleotide sequence ID" value="NZ_JAQQWT010000011.1"/>
</dbReference>
<dbReference type="InterPro" id="IPR017580">
    <property type="entry name" value="OHCU_decarboxylase-1"/>
</dbReference>
<feature type="domain" description="Oxo-4-hydroxy-4-carboxy-5-ureidoimidazoline decarboxylase" evidence="7">
    <location>
        <begin position="9"/>
        <end position="160"/>
    </location>
</feature>
<evidence type="ECO:0000313" key="8">
    <source>
        <dbReference type="EMBL" id="MFC0558934.1"/>
    </source>
</evidence>
<dbReference type="SUPFAM" id="SSF158694">
    <property type="entry name" value="UraD-Like"/>
    <property type="match status" value="1"/>
</dbReference>
<dbReference type="GO" id="GO:0051997">
    <property type="term" value="F:2-oxo-4-hydroxy-4-carboxy-5-ureidoimidazoline decarboxylase activity"/>
    <property type="evidence" value="ECO:0007669"/>
    <property type="project" value="UniProtKB-EC"/>
</dbReference>
<dbReference type="Gene3D" id="1.10.3330.10">
    <property type="entry name" value="Oxo-4-hydroxy-4-carboxy-5-ureidoimidazoline decarboxylase"/>
    <property type="match status" value="1"/>
</dbReference>
<dbReference type="Pfam" id="PF09349">
    <property type="entry name" value="OHCU_decarbox"/>
    <property type="match status" value="1"/>
</dbReference>
<dbReference type="InterPro" id="IPR018020">
    <property type="entry name" value="OHCU_decarboxylase"/>
</dbReference>
<keyword evidence="9" id="KW-1185">Reference proteome</keyword>
<evidence type="ECO:0000256" key="4">
    <source>
        <dbReference type="ARBA" id="ARBA00022631"/>
    </source>
</evidence>
<keyword evidence="6 8" id="KW-0456">Lyase</keyword>
<proteinExistence type="predicted"/>
<name>A0ABV6NEP6_9BACI</name>
<evidence type="ECO:0000256" key="2">
    <source>
        <dbReference type="ARBA" id="ARBA00004754"/>
    </source>
</evidence>